<gene>
    <name evidence="4" type="ORF">RF55_10222</name>
</gene>
<accession>A0A0J7KIJ3</accession>
<evidence type="ECO:0000313" key="4">
    <source>
        <dbReference type="EMBL" id="KMQ90064.1"/>
    </source>
</evidence>
<sequence length="1817" mass="203092">MNVGEDVAVLDVGRPNSHVCPICLRSFTSRIGLGLHKKKRHPVEYNEEICIARVKPRWSEEEIRILAMEEARAPPRTKSMNVYLWERGDESRSLESIKGVRRKQSYKDLVISYKDQLLAEKVDESLERQCSVPVVPAETPLPGSEAAMKWLVARVDDIIPEMNGGIWVRAAVCRLREGCLPDAALDDWWRNVFSDLETARSGRISRGPRVAPVLSKRRARRVEYRRMQQLWKVNMTKAAHKVLDGDTDSLPHPTLAEQLDFWRPVLEASSASFVRPVGAGKVVDGLESVWSPITEGEVINIRLPPSSAPGLDGLTVNRWFAEVPAILRATILNIFMATGRVPPRFSGSRTVLIPKSLDLMDPSCYRPISVSSVVLRHFHKILARRLAAFNLLDTRQRAFIAADGCAENIAMLSALLFDARANLRQLHVLTLDVRKAFDTVSHDAIRYVLRRNGIPAGMVEYLSTLCRTSTIRLEVGGAFSDELFPGRGVRQGDPLSPLIFNLVMNEILAVVPEQVGYNMLGHNINALAFADDLVLVAATREGAQRSLDRVVAALSDFGLELAPAKCAAFSLVPSGKLKKMKVLSDPQFAAGGCAVPQLGVLQTMRYLGVWFADAGPVDREVELLPLLDRITRAPLKPQQRLKILKTFLIPRFIHILVLGRTSYGLLRKLDRQIRAAVRRWLRLPEDIPKAFFHSPIASGGLGILSYETAIPRLVLARLDRLDKSQYDAARMVGSSAWAVRKRRWCGLAKRVEENWPAEFYGMVDGFELREAGNVTASTNWLDDPMIRVPSSEWLEYVKVWINALPTRIRTTRGSRRLREDVACRGGCGVQETAAHVIQQCFRTHGGRIMRHDAVASTLAGELQRGGYKVRREHVFRTPVGVRKPDILASKGERGYVLDVQIISGARPLTEGHKRKRNYYAGNAELLAKARESATTLTSLGVSKAVLRGITTRVLKGSFMNFARGPALTRQASVTSAEASSAHICDFPGCGRTFSTKTGRGVHQRRAHPDWFDGQQTTAMVKARWSEEETLLLARKEVELVRQGERFINQALFEVFPERSLESIKSKRKQPAYRDAVGTIMDSIAREDNAGVPLNVPVPDSANLKRNIEEHLSALPAPSSSAFMSARLAGICDSLTRKSQVAVVEELSLYLRSVFPIKPRGARPSGNVVTDAPSKRQERRAEYARAQDLWRKNRCKCLRMLLDDITGVNVPPKETMVPFWETIMTGNFPTSPGCDVLAPATNDLWLPITALEIRRALPAGTTSAGPDGLTARFLRRVPMEILERILNVILWCEKAPTHLMESATTLIPKKSNAHTPSDFRPITVSSVLLRTLHKVLATRMARLVQIDQRQRAFRPTDGCSENVFLLDLILRYHHRHHKPLFMASLDIAKAFDSVSHKTIEETLAIMGIPSPMRAYIMDVYQRSSTVLCCGSWTSRKIQPTCGVKQGDPMSPIIFNMIMDRMLKQLPGDIGTRIGGSTINAAAFADDMLLFASTPLGLQKLLDKSTDFLRKCGLQVNTSKYMTISLRNVPREKKTVVDRETVFLCQDKVLPALKRTDEWNYLGIPFTPKGRMKLNIAQKLQSSLDKLTKTPLKPQQRLFGLRVMVIPGLFHQAELGNINISVLRKCDRLVRCRVRQWLSLPSDVPNAYIHANVKDGGLGITALRWTHTGRIKRHDAIVSFVSRLLEVQGYDVSVEPRIKSDHGLKKPDIVAKLGVTAIVLDAQVVNDQISLDEAHQRKIDYYQDIEGNVKETFRVQNVIYSSITLSWRGLWSQKSVNSLTDLGIIKKKHIKIISTRAIIGGLTSFHIFNKATYVQGRAG</sequence>
<dbReference type="PROSITE" id="PS00028">
    <property type="entry name" value="ZINC_FINGER_C2H2_1"/>
    <property type="match status" value="2"/>
</dbReference>
<dbReference type="SMART" id="SM00355">
    <property type="entry name" value="ZnF_C2H2"/>
    <property type="match status" value="2"/>
</dbReference>
<dbReference type="GO" id="GO:0003964">
    <property type="term" value="F:RNA-directed DNA polymerase activity"/>
    <property type="evidence" value="ECO:0007669"/>
    <property type="project" value="UniProtKB-KW"/>
</dbReference>
<dbReference type="Gene3D" id="3.30.70.270">
    <property type="match status" value="1"/>
</dbReference>
<reference evidence="4 5" key="1">
    <citation type="submission" date="2015-04" db="EMBL/GenBank/DDBJ databases">
        <title>Lasius niger genome sequencing.</title>
        <authorList>
            <person name="Konorov E.A."/>
            <person name="Nikitin M.A."/>
            <person name="Kirill M.V."/>
            <person name="Chang P."/>
        </authorList>
    </citation>
    <scope>NUCLEOTIDE SEQUENCE [LARGE SCALE GENOMIC DNA]</scope>
    <source>
        <tissue evidence="4">Whole</tissue>
    </source>
</reference>
<feature type="domain" description="C2H2-type" evidence="2">
    <location>
        <begin position="18"/>
        <end position="46"/>
    </location>
</feature>
<dbReference type="Pfam" id="PF00078">
    <property type="entry name" value="RVT_1"/>
    <property type="match status" value="2"/>
</dbReference>
<dbReference type="PROSITE" id="PS50878">
    <property type="entry name" value="RT_POL"/>
    <property type="match status" value="2"/>
</dbReference>
<comment type="caution">
    <text evidence="4">The sequence shown here is derived from an EMBL/GenBank/DDBJ whole genome shotgun (WGS) entry which is preliminary data.</text>
</comment>
<protein>
    <submittedName>
        <fullName evidence="4">Reverse transcriptase</fullName>
    </submittedName>
</protein>
<feature type="domain" description="Reverse transcriptase" evidence="3">
    <location>
        <begin position="334"/>
        <end position="611"/>
    </location>
</feature>
<dbReference type="InterPro" id="IPR013087">
    <property type="entry name" value="Znf_C2H2_type"/>
</dbReference>
<dbReference type="OrthoDB" id="8195432at2759"/>
<dbReference type="Proteomes" id="UP000036403">
    <property type="component" value="Unassembled WGS sequence"/>
</dbReference>
<dbReference type="InterPro" id="IPR043128">
    <property type="entry name" value="Rev_trsase/Diguanyl_cyclase"/>
</dbReference>
<dbReference type="STRING" id="67767.A0A0J7KIJ3"/>
<keyword evidence="1" id="KW-0863">Zinc-finger</keyword>
<keyword evidence="4" id="KW-0548">Nucleotidyltransferase</keyword>
<dbReference type="PROSITE" id="PS50157">
    <property type="entry name" value="ZINC_FINGER_C2H2_2"/>
    <property type="match status" value="2"/>
</dbReference>
<keyword evidence="5" id="KW-1185">Reference proteome</keyword>
<proteinExistence type="predicted"/>
<dbReference type="PANTHER" id="PTHR19446">
    <property type="entry name" value="REVERSE TRANSCRIPTASES"/>
    <property type="match status" value="1"/>
</dbReference>
<feature type="domain" description="Reverse transcriptase" evidence="3">
    <location>
        <begin position="1287"/>
        <end position="1564"/>
    </location>
</feature>
<keyword evidence="1" id="KW-0862">Zinc</keyword>
<dbReference type="GO" id="GO:0008270">
    <property type="term" value="F:zinc ion binding"/>
    <property type="evidence" value="ECO:0007669"/>
    <property type="project" value="UniProtKB-KW"/>
</dbReference>
<dbReference type="EMBL" id="LBMM01007077">
    <property type="protein sequence ID" value="KMQ90064.1"/>
    <property type="molecule type" value="Genomic_DNA"/>
</dbReference>
<dbReference type="CDD" id="cd01650">
    <property type="entry name" value="RT_nLTR_like"/>
    <property type="match status" value="2"/>
</dbReference>
<evidence type="ECO:0000256" key="1">
    <source>
        <dbReference type="PROSITE-ProRule" id="PRU00042"/>
    </source>
</evidence>
<keyword evidence="4" id="KW-0808">Transferase</keyword>
<evidence type="ECO:0000259" key="3">
    <source>
        <dbReference type="PROSITE" id="PS50878"/>
    </source>
</evidence>
<dbReference type="PaxDb" id="67767-A0A0J7KIJ3"/>
<name>A0A0J7KIJ3_LASNI</name>
<dbReference type="InterPro" id="IPR043502">
    <property type="entry name" value="DNA/RNA_pol_sf"/>
</dbReference>
<keyword evidence="1" id="KW-0479">Metal-binding</keyword>
<organism evidence="4 5">
    <name type="scientific">Lasius niger</name>
    <name type="common">Black garden ant</name>
    <dbReference type="NCBI Taxonomy" id="67767"/>
    <lineage>
        <taxon>Eukaryota</taxon>
        <taxon>Metazoa</taxon>
        <taxon>Ecdysozoa</taxon>
        <taxon>Arthropoda</taxon>
        <taxon>Hexapoda</taxon>
        <taxon>Insecta</taxon>
        <taxon>Pterygota</taxon>
        <taxon>Neoptera</taxon>
        <taxon>Endopterygota</taxon>
        <taxon>Hymenoptera</taxon>
        <taxon>Apocrita</taxon>
        <taxon>Aculeata</taxon>
        <taxon>Formicoidea</taxon>
        <taxon>Formicidae</taxon>
        <taxon>Formicinae</taxon>
        <taxon>Lasius</taxon>
        <taxon>Lasius</taxon>
    </lineage>
</organism>
<evidence type="ECO:0000259" key="2">
    <source>
        <dbReference type="PROSITE" id="PS50157"/>
    </source>
</evidence>
<feature type="domain" description="C2H2-type" evidence="2">
    <location>
        <begin position="982"/>
        <end position="1007"/>
    </location>
</feature>
<keyword evidence="4" id="KW-0695">RNA-directed DNA polymerase</keyword>
<dbReference type="InterPro" id="IPR000477">
    <property type="entry name" value="RT_dom"/>
</dbReference>
<dbReference type="SUPFAM" id="SSF56672">
    <property type="entry name" value="DNA/RNA polymerases"/>
    <property type="match status" value="2"/>
</dbReference>
<evidence type="ECO:0000313" key="5">
    <source>
        <dbReference type="Proteomes" id="UP000036403"/>
    </source>
</evidence>